<keyword evidence="2" id="KW-0472">Membrane</keyword>
<comment type="caution">
    <text evidence="3">The sequence shown here is derived from an EMBL/GenBank/DDBJ whole genome shotgun (WGS) entry which is preliminary data.</text>
</comment>
<feature type="region of interest" description="Disordered" evidence="1">
    <location>
        <begin position="1"/>
        <end position="54"/>
    </location>
</feature>
<feature type="transmembrane region" description="Helical" evidence="2">
    <location>
        <begin position="76"/>
        <end position="94"/>
    </location>
</feature>
<dbReference type="Proteomes" id="UP001165269">
    <property type="component" value="Unassembled WGS sequence"/>
</dbReference>
<evidence type="ECO:0000256" key="2">
    <source>
        <dbReference type="SAM" id="Phobius"/>
    </source>
</evidence>
<reference evidence="3" key="1">
    <citation type="submission" date="2022-03" db="EMBL/GenBank/DDBJ databases">
        <title>Streptomyces 7R015 and 7R016 isolated from Barleria lupulina in Thailand.</title>
        <authorList>
            <person name="Kanchanasin P."/>
            <person name="Phongsopitanun W."/>
            <person name="Tanasupawat S."/>
        </authorList>
    </citation>
    <scope>NUCLEOTIDE SEQUENCE</scope>
    <source>
        <strain evidence="3">7R015</strain>
    </source>
</reference>
<dbReference type="EMBL" id="JALDAY010000005">
    <property type="protein sequence ID" value="MCI3272830.1"/>
    <property type="molecule type" value="Genomic_DNA"/>
</dbReference>
<sequence length="356" mass="38555">MPDRDTADTSDSPDTGGSPDTSDSPDTSGSPATGATADSHDTADSGPRPSSLLGDVIEGLFPDAADPDRRRRNRKILIRVAWVAVSSLVLFLLTKGVDQLSSEHDARVASEADDKVDREGPAFTASVRQDTQYAEASLFDAPFTDAEKRQVVGPPHDLGPFSTAHHARPVFYSDVWHPSIRGDWWGYSEAWLVDLISDRKAALAVNGMRMKDVTCTPAKADTVIVSRGEGEGSYAGVLFDVNRSTSVPVITGSEEKHYGEPYFTQKKIDLGNGATPGGLRIQVTSGTKDCTWKAFEVTYVDSKGTHTQDITNNGKPFSVHGIAQHPKQIYEFSVNGIKECAPQEHGQYTCPEDDKK</sequence>
<proteinExistence type="predicted"/>
<name>A0ABS9Y8L5_9ACTN</name>
<keyword evidence="2" id="KW-0812">Transmembrane</keyword>
<gene>
    <name evidence="3" type="ORF">MQP27_17110</name>
</gene>
<feature type="compositionally biased region" description="Low complexity" evidence="1">
    <location>
        <begin position="9"/>
        <end position="33"/>
    </location>
</feature>
<keyword evidence="2" id="KW-1133">Transmembrane helix</keyword>
<keyword evidence="4" id="KW-1185">Reference proteome</keyword>
<dbReference type="RefSeq" id="WP_242766046.1">
    <property type="nucleotide sequence ID" value="NZ_JALDAY010000005.1"/>
</dbReference>
<evidence type="ECO:0000313" key="4">
    <source>
        <dbReference type="Proteomes" id="UP001165269"/>
    </source>
</evidence>
<protein>
    <submittedName>
        <fullName evidence="3">Uncharacterized protein</fullName>
    </submittedName>
</protein>
<organism evidence="3 4">
    <name type="scientific">Streptomyces cylindrosporus</name>
    <dbReference type="NCBI Taxonomy" id="2927583"/>
    <lineage>
        <taxon>Bacteria</taxon>
        <taxon>Bacillati</taxon>
        <taxon>Actinomycetota</taxon>
        <taxon>Actinomycetes</taxon>
        <taxon>Kitasatosporales</taxon>
        <taxon>Streptomycetaceae</taxon>
        <taxon>Streptomyces</taxon>
    </lineage>
</organism>
<evidence type="ECO:0000313" key="3">
    <source>
        <dbReference type="EMBL" id="MCI3272830.1"/>
    </source>
</evidence>
<accession>A0ABS9Y8L5</accession>
<evidence type="ECO:0000256" key="1">
    <source>
        <dbReference type="SAM" id="MobiDB-lite"/>
    </source>
</evidence>